<keyword evidence="3" id="KW-0788">Thiol protease</keyword>
<evidence type="ECO:0000256" key="2">
    <source>
        <dbReference type="ARBA" id="ARBA00022801"/>
    </source>
</evidence>
<dbReference type="EMBL" id="DAAEEB010000016">
    <property type="protein sequence ID" value="HAA8054550.1"/>
    <property type="molecule type" value="Genomic_DNA"/>
</dbReference>
<evidence type="ECO:0000313" key="8">
    <source>
        <dbReference type="EMBL" id="ECY9784153.1"/>
    </source>
</evidence>
<evidence type="ECO:0000313" key="9">
    <source>
        <dbReference type="EMBL" id="HAA8054550.1"/>
    </source>
</evidence>
<dbReference type="Gene3D" id="2.40.260.10">
    <property type="entry name" value="Sortase"/>
    <property type="match status" value="1"/>
</dbReference>
<keyword evidence="2" id="KW-0378">Hydrolase</keyword>
<dbReference type="EMBL" id="AALGDA010000074">
    <property type="protein sequence ID" value="ECY9784153.1"/>
    <property type="molecule type" value="Genomic_DNA"/>
</dbReference>
<feature type="active site" description="Acyl-thioester intermediate" evidence="4">
    <location>
        <position position="211"/>
    </location>
</feature>
<protein>
    <submittedName>
        <fullName evidence="7">Class A sortase</fullName>
    </submittedName>
</protein>
<sequence>MVKFTHRRKPHYKKYMYVGVSIFCCLIVLFLYKTIVHNQEMKQVSQQTAKNISVAYNKDRIKNVIKTDNKTRSDVERLSWKDFISFQGSKEEMNIASNSVGIIEIPSIALSLPIIEGTNNSNLKVGATTFREYQSLTDGNYVLLGHNMGQSGVLFSDVPKLKKGDKIYIYQKTDKGQKKITYSVKSIEEVNKNQTTVLENTDIRKLTLITCSTERTTSKRIIVTANPI</sequence>
<dbReference type="SUPFAM" id="SSF63817">
    <property type="entry name" value="Sortase"/>
    <property type="match status" value="1"/>
</dbReference>
<reference evidence="8 12" key="3">
    <citation type="submission" date="2019-09" db="EMBL/GenBank/DDBJ databases">
        <authorList>
            <consortium name="PulseNet: The National Subtyping Network for Foodborne Disease Surveillance"/>
            <person name="Tarr C.L."/>
            <person name="Trees E."/>
            <person name="Katz L.S."/>
            <person name="Carleton-Romer H.A."/>
            <person name="Stroika S."/>
            <person name="Kucerova Z."/>
            <person name="Roache K.F."/>
            <person name="Sabol A.L."/>
            <person name="Besser J."/>
            <person name="Gerner-Smidt P."/>
        </authorList>
    </citation>
    <scope>NUCLEOTIDE SEQUENCE [LARGE SCALE GENOMIC DNA]</scope>
    <source>
        <strain evidence="8 12">PNUSAL005692</strain>
    </source>
</reference>
<evidence type="ECO:0000313" key="12">
    <source>
        <dbReference type="Proteomes" id="UP000489121"/>
    </source>
</evidence>
<keyword evidence="1" id="KW-0645">Protease</keyword>
<accession>A0A685W0N6</accession>
<reference evidence="9 13" key="1">
    <citation type="journal article" date="2018" name="Genome Biol.">
        <title>SKESA: strategic k-mer extension for scrupulous assemblies.</title>
        <authorList>
            <person name="Souvorov A."/>
            <person name="Agarwala R."/>
            <person name="Lipman D.J."/>
        </authorList>
    </citation>
    <scope>NUCLEOTIDE SEQUENCE [LARGE SCALE GENOMIC DNA]</scope>
    <source>
        <strain evidence="9">09CEB371LM</strain>
        <strain evidence="10">Sam_F526FDD3-C0F7-43DB-B204-E231FEF9C926</strain>
    </source>
</reference>
<dbReference type="EMBL" id="DAAEQL010000013">
    <property type="protein sequence ID" value="HAA8491776.1"/>
    <property type="molecule type" value="Genomic_DNA"/>
</dbReference>
<proteinExistence type="predicted"/>
<evidence type="ECO:0000256" key="5">
    <source>
        <dbReference type="SAM" id="Phobius"/>
    </source>
</evidence>
<evidence type="ECO:0000313" key="13">
    <source>
        <dbReference type="Proteomes" id="UP000840567"/>
    </source>
</evidence>
<dbReference type="Proteomes" id="UP000840567">
    <property type="component" value="Unassembled WGS sequence"/>
</dbReference>
<dbReference type="EMBL" id="AAAIXK010000012">
    <property type="protein sequence ID" value="EAC5551960.1"/>
    <property type="molecule type" value="Genomic_DNA"/>
</dbReference>
<evidence type="ECO:0000256" key="1">
    <source>
        <dbReference type="ARBA" id="ARBA00022670"/>
    </source>
</evidence>
<dbReference type="InterPro" id="IPR042007">
    <property type="entry name" value="Sortase_A"/>
</dbReference>
<dbReference type="InterPro" id="IPR023365">
    <property type="entry name" value="Sortase_dom-sf"/>
</dbReference>
<reference evidence="7" key="2">
    <citation type="submission" date="2019-09" db="EMBL/GenBank/DDBJ databases">
        <authorList>
            <consortium name="GenomeTrakr: Next Generation Sequencing Network for Food Pathogen Tracability"/>
        </authorList>
    </citation>
    <scope>NUCLEOTIDE SEQUENCE</scope>
    <source>
        <strain evidence="6 11">FDA00007096</strain>
        <strain evidence="7">FDA00014666</strain>
    </source>
</reference>
<evidence type="ECO:0000313" key="10">
    <source>
        <dbReference type="EMBL" id="HAA8491776.1"/>
    </source>
</evidence>
<organism evidence="7">
    <name type="scientific">Listeria monocytogenes</name>
    <dbReference type="NCBI Taxonomy" id="1639"/>
    <lineage>
        <taxon>Bacteria</taxon>
        <taxon>Bacillati</taxon>
        <taxon>Bacillota</taxon>
        <taxon>Bacilli</taxon>
        <taxon>Bacillales</taxon>
        <taxon>Listeriaceae</taxon>
        <taxon>Listeria</taxon>
    </lineage>
</organism>
<dbReference type="NCBIfam" id="TIGR01076">
    <property type="entry name" value="sortase_fam"/>
    <property type="match status" value="1"/>
</dbReference>
<evidence type="ECO:0000313" key="7">
    <source>
        <dbReference type="EMBL" id="ECR2347347.1"/>
    </source>
</evidence>
<dbReference type="CDD" id="cd06165">
    <property type="entry name" value="Sortase_A"/>
    <property type="match status" value="1"/>
</dbReference>
<evidence type="ECO:0000256" key="3">
    <source>
        <dbReference type="ARBA" id="ARBA00022807"/>
    </source>
</evidence>
<dbReference type="RefSeq" id="WP_049961606.1">
    <property type="nucleotide sequence ID" value="NZ_CP168882.1"/>
</dbReference>
<dbReference type="Proteomes" id="UP000489121">
    <property type="component" value="Unassembled WGS sequence"/>
</dbReference>
<dbReference type="EMBL" id="AAKFCP010000040">
    <property type="protein sequence ID" value="ECR2347347.1"/>
    <property type="molecule type" value="Genomic_DNA"/>
</dbReference>
<feature type="active site" description="Proton donor/acceptor" evidence="4">
    <location>
        <position position="146"/>
    </location>
</feature>
<dbReference type="Proteomes" id="UP000840039">
    <property type="component" value="Unassembled WGS sequence"/>
</dbReference>
<evidence type="ECO:0000313" key="11">
    <source>
        <dbReference type="Proteomes" id="UP000365297"/>
    </source>
</evidence>
<dbReference type="InterPro" id="IPR005754">
    <property type="entry name" value="Sortase"/>
</dbReference>
<dbReference type="Proteomes" id="UP000365297">
    <property type="component" value="Unassembled WGS sequence"/>
</dbReference>
<reference evidence="9" key="4">
    <citation type="submission" date="2019-10" db="EMBL/GenBank/DDBJ databases">
        <authorList>
            <consortium name="NCBI Pathogen Detection Project"/>
        </authorList>
    </citation>
    <scope>NUCLEOTIDE SEQUENCE</scope>
    <source>
        <strain evidence="9">09CEB371LM</strain>
        <strain evidence="10">Sam_F526FDD3-C0F7-43DB-B204-E231FEF9C926</strain>
    </source>
</reference>
<keyword evidence="5" id="KW-1133">Transmembrane helix</keyword>
<gene>
    <name evidence="6" type="ORF">ARY78_16220</name>
    <name evidence="7" type="ORF">F1F65_15560</name>
    <name evidence="8" type="ORF">F6515_14340</name>
    <name evidence="9" type="ORF">GHH22_15550</name>
    <name evidence="10" type="ORF">GHO09_14865</name>
</gene>
<dbReference type="Pfam" id="PF04203">
    <property type="entry name" value="Sortase"/>
    <property type="match status" value="1"/>
</dbReference>
<dbReference type="AlphaFoldDB" id="A0A685W0N6"/>
<comment type="caution">
    <text evidence="7">The sequence shown here is derived from an EMBL/GenBank/DDBJ whole genome shotgun (WGS) entry which is preliminary data.</text>
</comment>
<keyword evidence="5" id="KW-0472">Membrane</keyword>
<keyword evidence="5" id="KW-0812">Transmembrane</keyword>
<evidence type="ECO:0000256" key="4">
    <source>
        <dbReference type="PIRSR" id="PIRSR605754-1"/>
    </source>
</evidence>
<feature type="transmembrane region" description="Helical" evidence="5">
    <location>
        <begin position="15"/>
        <end position="32"/>
    </location>
</feature>
<dbReference type="GO" id="GO:0008234">
    <property type="term" value="F:cysteine-type peptidase activity"/>
    <property type="evidence" value="ECO:0007669"/>
    <property type="project" value="UniProtKB-KW"/>
</dbReference>
<evidence type="ECO:0000313" key="6">
    <source>
        <dbReference type="EMBL" id="EAC5551960.1"/>
    </source>
</evidence>
<dbReference type="GO" id="GO:0006508">
    <property type="term" value="P:proteolysis"/>
    <property type="evidence" value="ECO:0007669"/>
    <property type="project" value="UniProtKB-KW"/>
</dbReference>
<name>A0A685W0N6_LISMN</name>